<evidence type="ECO:0000313" key="11">
    <source>
        <dbReference type="EMBL" id="THD72935.1"/>
    </source>
</evidence>
<feature type="transmembrane region" description="Helical" evidence="9">
    <location>
        <begin position="128"/>
        <end position="153"/>
    </location>
</feature>
<dbReference type="PANTHER" id="PTHR35011:SF10">
    <property type="entry name" value="TRAP TRANSPORTER SMALL PERMEASE PROTEIN"/>
    <property type="match status" value="1"/>
</dbReference>
<proteinExistence type="inferred from homology"/>
<feature type="transmembrane region" description="Helical" evidence="9">
    <location>
        <begin position="12"/>
        <end position="29"/>
    </location>
</feature>
<evidence type="ECO:0000256" key="9">
    <source>
        <dbReference type="RuleBase" id="RU369079"/>
    </source>
</evidence>
<evidence type="ECO:0000256" key="3">
    <source>
        <dbReference type="ARBA" id="ARBA00022475"/>
    </source>
</evidence>
<comment type="subcellular location">
    <subcellularLocation>
        <location evidence="1 9">Cell inner membrane</location>
        <topology evidence="1 9">Multi-pass membrane protein</topology>
    </subcellularLocation>
</comment>
<feature type="transmembrane region" description="Helical" evidence="9">
    <location>
        <begin position="49"/>
        <end position="66"/>
    </location>
</feature>
<protein>
    <recommendedName>
        <fullName evidence="9">TRAP transporter small permease protein</fullName>
    </recommendedName>
</protein>
<keyword evidence="12" id="KW-1185">Reference proteome</keyword>
<dbReference type="InterPro" id="IPR007387">
    <property type="entry name" value="TRAP_DctQ"/>
</dbReference>
<evidence type="ECO:0000259" key="10">
    <source>
        <dbReference type="Pfam" id="PF04290"/>
    </source>
</evidence>
<comment type="function">
    <text evidence="9">Part of the tripartite ATP-independent periplasmic (TRAP) transport system.</text>
</comment>
<feature type="transmembrane region" description="Helical" evidence="9">
    <location>
        <begin position="87"/>
        <end position="108"/>
    </location>
</feature>
<dbReference type="GO" id="GO:0015740">
    <property type="term" value="P:C4-dicarboxylate transport"/>
    <property type="evidence" value="ECO:0007669"/>
    <property type="project" value="TreeGrafter"/>
</dbReference>
<dbReference type="Proteomes" id="UP000306113">
    <property type="component" value="Unassembled WGS sequence"/>
</dbReference>
<keyword evidence="7 9" id="KW-0472">Membrane</keyword>
<evidence type="ECO:0000256" key="7">
    <source>
        <dbReference type="ARBA" id="ARBA00023136"/>
    </source>
</evidence>
<gene>
    <name evidence="11" type="ORF">E7681_13500</name>
</gene>
<keyword evidence="3" id="KW-1003">Cell membrane</keyword>
<keyword evidence="5 9" id="KW-0812">Transmembrane</keyword>
<evidence type="ECO:0000256" key="4">
    <source>
        <dbReference type="ARBA" id="ARBA00022519"/>
    </source>
</evidence>
<name>A0A4V3UYV4_9RHOB</name>
<evidence type="ECO:0000256" key="2">
    <source>
        <dbReference type="ARBA" id="ARBA00022448"/>
    </source>
</evidence>
<evidence type="ECO:0000313" key="12">
    <source>
        <dbReference type="Proteomes" id="UP000306113"/>
    </source>
</evidence>
<keyword evidence="6 9" id="KW-1133">Transmembrane helix</keyword>
<keyword evidence="4 9" id="KW-0997">Cell inner membrane</keyword>
<dbReference type="OrthoDB" id="4250245at2"/>
<comment type="caution">
    <text evidence="11">The sequence shown here is derived from an EMBL/GenBank/DDBJ whole genome shotgun (WGS) entry which is preliminary data.</text>
</comment>
<sequence length="178" mass="19626">MGFADRFIASTTKWVGSAILILMALQIVIDVAMRNLVGAGFPATAEVVSKYYMLAVSFLPIAYAEVQRRHVEASIFTDMMPKWTHGPIYALGFVLSLIVYGILAYGTASEAWVQTKRGAYVEAGAMDFYTWPGAWILPVCFVLMFIVIALRIIELASGHFRDAPADPAIITDPIEKED</sequence>
<evidence type="ECO:0000256" key="6">
    <source>
        <dbReference type="ARBA" id="ARBA00022989"/>
    </source>
</evidence>
<feature type="domain" description="Tripartite ATP-independent periplasmic transporters DctQ component" evidence="10">
    <location>
        <begin position="23"/>
        <end position="156"/>
    </location>
</feature>
<dbReference type="EMBL" id="SSMD01000006">
    <property type="protein sequence ID" value="THD72935.1"/>
    <property type="molecule type" value="Genomic_DNA"/>
</dbReference>
<dbReference type="GO" id="GO:0005886">
    <property type="term" value="C:plasma membrane"/>
    <property type="evidence" value="ECO:0007669"/>
    <property type="project" value="UniProtKB-SubCell"/>
</dbReference>
<evidence type="ECO:0000256" key="5">
    <source>
        <dbReference type="ARBA" id="ARBA00022692"/>
    </source>
</evidence>
<accession>A0A4V3UYV4</accession>
<dbReference type="PANTHER" id="PTHR35011">
    <property type="entry name" value="2,3-DIKETO-L-GULONATE TRAP TRANSPORTER SMALL PERMEASE PROTEIN YIAM"/>
    <property type="match status" value="1"/>
</dbReference>
<evidence type="ECO:0000256" key="1">
    <source>
        <dbReference type="ARBA" id="ARBA00004429"/>
    </source>
</evidence>
<organism evidence="11 12">
    <name type="scientific">Thalassobius vesicularis</name>
    <dbReference type="NCBI Taxonomy" id="1294297"/>
    <lineage>
        <taxon>Bacteria</taxon>
        <taxon>Pseudomonadati</taxon>
        <taxon>Pseudomonadota</taxon>
        <taxon>Alphaproteobacteria</taxon>
        <taxon>Rhodobacterales</taxon>
        <taxon>Roseobacteraceae</taxon>
        <taxon>Thalassovita</taxon>
    </lineage>
</organism>
<keyword evidence="2 9" id="KW-0813">Transport</keyword>
<evidence type="ECO:0000256" key="8">
    <source>
        <dbReference type="ARBA" id="ARBA00038436"/>
    </source>
</evidence>
<dbReference type="InterPro" id="IPR055348">
    <property type="entry name" value="DctQ"/>
</dbReference>
<dbReference type="Pfam" id="PF04290">
    <property type="entry name" value="DctQ"/>
    <property type="match status" value="1"/>
</dbReference>
<reference evidence="11 12" key="1">
    <citation type="submission" date="2019-04" db="EMBL/GenBank/DDBJ databases">
        <title>Draft genome sequence of Youngimonas vesicularis.</title>
        <authorList>
            <person name="Hameed A."/>
        </authorList>
    </citation>
    <scope>NUCLEOTIDE SEQUENCE [LARGE SCALE GENOMIC DNA]</scope>
    <source>
        <strain evidence="11 12">CC-AMW-E</strain>
    </source>
</reference>
<dbReference type="RefSeq" id="WP_136339832.1">
    <property type="nucleotide sequence ID" value="NZ_SSMD01000006.1"/>
</dbReference>
<comment type="similarity">
    <text evidence="8 9">Belongs to the TRAP transporter small permease family.</text>
</comment>
<comment type="subunit">
    <text evidence="9">The complex comprises the extracytoplasmic solute receptor protein and the two transmembrane proteins.</text>
</comment>
<dbReference type="AlphaFoldDB" id="A0A4V3UYV4"/>
<dbReference type="GO" id="GO:0022857">
    <property type="term" value="F:transmembrane transporter activity"/>
    <property type="evidence" value="ECO:0007669"/>
    <property type="project" value="UniProtKB-UniRule"/>
</dbReference>